<protein>
    <submittedName>
        <fullName evidence="1">Uncharacterized protein</fullName>
    </submittedName>
</protein>
<sequence>MARAQAALDRANTRLFAHFAEEAVLRANDSLAVVITDGVEILGEYGQVEQLVTTAAFLAGAAPRAGDRLTVLTGPHAGAYTLDKPVERPAAHGLREWILLPQKTAAPEEPAP</sequence>
<proteinExistence type="predicted"/>
<dbReference type="OrthoDB" id="8410231at2"/>
<dbReference type="EMBL" id="SSOC01000009">
    <property type="protein sequence ID" value="THF61398.1"/>
    <property type="molecule type" value="Genomic_DNA"/>
</dbReference>
<dbReference type="RefSeq" id="WP_136350059.1">
    <property type="nucleotide sequence ID" value="NZ_SSOC01000009.1"/>
</dbReference>
<organism evidence="1 2">
    <name type="scientific">Pseudothauera nasutitermitis</name>
    <dbReference type="NCBI Taxonomy" id="2565930"/>
    <lineage>
        <taxon>Bacteria</taxon>
        <taxon>Pseudomonadati</taxon>
        <taxon>Pseudomonadota</taxon>
        <taxon>Betaproteobacteria</taxon>
        <taxon>Rhodocyclales</taxon>
        <taxon>Zoogloeaceae</taxon>
        <taxon>Pseudothauera</taxon>
    </lineage>
</organism>
<gene>
    <name evidence="1" type="ORF">E6C76_20155</name>
</gene>
<evidence type="ECO:0000313" key="2">
    <source>
        <dbReference type="Proteomes" id="UP000308430"/>
    </source>
</evidence>
<dbReference type="Proteomes" id="UP000308430">
    <property type="component" value="Unassembled WGS sequence"/>
</dbReference>
<reference evidence="1 2" key="1">
    <citation type="submission" date="2019-04" db="EMBL/GenBank/DDBJ databases">
        <title>Azoarcus nasutitermitis sp. nov. isolated from termite nest.</title>
        <authorList>
            <person name="Lin S.-Y."/>
            <person name="Hameed A."/>
            <person name="Hsu Y.-H."/>
            <person name="Young C.-C."/>
        </authorList>
    </citation>
    <scope>NUCLEOTIDE SEQUENCE [LARGE SCALE GENOMIC DNA]</scope>
    <source>
        <strain evidence="1 2">CC-YHH838</strain>
    </source>
</reference>
<accession>A0A4S4AP17</accession>
<comment type="caution">
    <text evidence="1">The sequence shown here is derived from an EMBL/GenBank/DDBJ whole genome shotgun (WGS) entry which is preliminary data.</text>
</comment>
<dbReference type="AlphaFoldDB" id="A0A4S4AP17"/>
<name>A0A4S4AP17_9RHOO</name>
<keyword evidence="2" id="KW-1185">Reference proteome</keyword>
<evidence type="ECO:0000313" key="1">
    <source>
        <dbReference type="EMBL" id="THF61398.1"/>
    </source>
</evidence>